<dbReference type="EMBL" id="CP003108">
    <property type="protein sequence ID" value="AET70664.1"/>
    <property type="molecule type" value="Genomic_DNA"/>
</dbReference>
<dbReference type="InterPro" id="IPR027417">
    <property type="entry name" value="P-loop_NTPase"/>
</dbReference>
<dbReference type="InterPro" id="IPR003593">
    <property type="entry name" value="AAA+_ATPase"/>
</dbReference>
<dbReference type="Gene3D" id="3.40.50.300">
    <property type="entry name" value="P-loop containing nucleotide triphosphate hydrolases"/>
    <property type="match status" value="1"/>
</dbReference>
<evidence type="ECO:0000313" key="6">
    <source>
        <dbReference type="EMBL" id="AET70664.1"/>
    </source>
</evidence>
<dbReference type="InterPro" id="IPR003439">
    <property type="entry name" value="ABC_transporter-like_ATP-bd"/>
</dbReference>
<dbReference type="PANTHER" id="PTHR42798">
    <property type="entry name" value="LIPOPROTEIN-RELEASING SYSTEM ATP-BINDING PROTEIN LOLD"/>
    <property type="match status" value="1"/>
</dbReference>
<dbReference type="InterPro" id="IPR017871">
    <property type="entry name" value="ABC_transporter-like_CS"/>
</dbReference>
<proteinExistence type="inferred from homology"/>
<dbReference type="GO" id="GO:0022857">
    <property type="term" value="F:transmembrane transporter activity"/>
    <property type="evidence" value="ECO:0007669"/>
    <property type="project" value="UniProtKB-ARBA"/>
</dbReference>
<reference evidence="6 7" key="2">
    <citation type="journal article" date="2012" name="J. Bacteriol.">
        <title>Complete genome sequences of Desulfosporosinus orientis DSM765T, Desulfosporosinus youngiae DSM17734T, Desulfosporosinus meridiei DSM13257T, and Desulfosporosinus acidiphilus DSM22704T.</title>
        <authorList>
            <person name="Pester M."/>
            <person name="Brambilla E."/>
            <person name="Alazard D."/>
            <person name="Rattei T."/>
            <person name="Weinmaier T."/>
            <person name="Han J."/>
            <person name="Lucas S."/>
            <person name="Lapidus A."/>
            <person name="Cheng J.F."/>
            <person name="Goodwin L."/>
            <person name="Pitluck S."/>
            <person name="Peters L."/>
            <person name="Ovchinnikova G."/>
            <person name="Teshima H."/>
            <person name="Detter J.C."/>
            <person name="Han C.S."/>
            <person name="Tapia R."/>
            <person name="Land M.L."/>
            <person name="Hauser L."/>
            <person name="Kyrpides N.C."/>
            <person name="Ivanova N.N."/>
            <person name="Pagani I."/>
            <person name="Huntmann M."/>
            <person name="Wei C.L."/>
            <person name="Davenport K.W."/>
            <person name="Daligault H."/>
            <person name="Chain P.S."/>
            <person name="Chen A."/>
            <person name="Mavromatis K."/>
            <person name="Markowitz V."/>
            <person name="Szeto E."/>
            <person name="Mikhailova N."/>
            <person name="Pati A."/>
            <person name="Wagner M."/>
            <person name="Woyke T."/>
            <person name="Ollivier B."/>
            <person name="Klenk H.P."/>
            <person name="Spring S."/>
            <person name="Loy A."/>
        </authorList>
    </citation>
    <scope>NUCLEOTIDE SEQUENCE [LARGE SCALE GENOMIC DNA]</scope>
    <source>
        <strain evidence="7">ATCC 19365 / DSM 765 / NCIMB 8382 / VKM B-1628</strain>
    </source>
</reference>
<accession>G7W9U8</accession>
<dbReference type="GO" id="GO:0016887">
    <property type="term" value="F:ATP hydrolysis activity"/>
    <property type="evidence" value="ECO:0007669"/>
    <property type="project" value="InterPro"/>
</dbReference>
<protein>
    <submittedName>
        <fullName evidence="6">ABC-type antimicrobial peptide transport system, ATPase component</fullName>
    </submittedName>
</protein>
<dbReference type="SUPFAM" id="SSF52540">
    <property type="entry name" value="P-loop containing nucleoside triphosphate hydrolases"/>
    <property type="match status" value="1"/>
</dbReference>
<evidence type="ECO:0000259" key="5">
    <source>
        <dbReference type="PROSITE" id="PS50893"/>
    </source>
</evidence>
<comment type="similarity">
    <text evidence="1">Belongs to the ABC transporter superfamily.</text>
</comment>
<dbReference type="OrthoDB" id="9810992at2"/>
<dbReference type="AlphaFoldDB" id="G7W9U8"/>
<dbReference type="HOGENOM" id="CLU_000604_1_22_9"/>
<dbReference type="PROSITE" id="PS50893">
    <property type="entry name" value="ABC_TRANSPORTER_2"/>
    <property type="match status" value="1"/>
</dbReference>
<dbReference type="GO" id="GO:0005524">
    <property type="term" value="F:ATP binding"/>
    <property type="evidence" value="ECO:0007669"/>
    <property type="project" value="UniProtKB-KW"/>
</dbReference>
<keyword evidence="2" id="KW-0813">Transport</keyword>
<keyword evidence="3" id="KW-0547">Nucleotide-binding</keyword>
<reference evidence="7" key="1">
    <citation type="submission" date="2011-11" db="EMBL/GenBank/DDBJ databases">
        <title>Complete sequence of Desulfosporosinus orientis DSM 765.</title>
        <authorList>
            <person name="Lucas S."/>
            <person name="Han J."/>
            <person name="Lapidus A."/>
            <person name="Cheng J.-F."/>
            <person name="Goodwin L."/>
            <person name="Pitluck S."/>
            <person name="Peters L."/>
            <person name="Ovchinnikova G."/>
            <person name="Teshima H."/>
            <person name="Detter J.C."/>
            <person name="Han C."/>
            <person name="Tapia R."/>
            <person name="Land M."/>
            <person name="Hauser L."/>
            <person name="Kyrpides N."/>
            <person name="Ivanova N."/>
            <person name="Pagani I."/>
            <person name="Pester M."/>
            <person name="Spring S."/>
            <person name="Ollivier B."/>
            <person name="Rattei T."/>
            <person name="Klenk H.-P."/>
            <person name="Wagner M."/>
            <person name="Loy A."/>
            <person name="Woyke T."/>
        </authorList>
    </citation>
    <scope>NUCLEOTIDE SEQUENCE [LARGE SCALE GENOMIC DNA]</scope>
    <source>
        <strain evidence="7">ATCC 19365 / DSM 765 / NCIMB 8382 / VKM B-1628</strain>
    </source>
</reference>
<gene>
    <name evidence="6" type="ordered locus">Desor_5284</name>
</gene>
<feature type="domain" description="ABC transporter" evidence="5">
    <location>
        <begin position="2"/>
        <end position="240"/>
    </location>
</feature>
<dbReference type="KEGG" id="dor:Desor_5284"/>
<dbReference type="PANTHER" id="PTHR42798:SF6">
    <property type="entry name" value="CELL DIVISION ATP-BINDING PROTEIN FTSE"/>
    <property type="match status" value="1"/>
</dbReference>
<keyword evidence="7" id="KW-1185">Reference proteome</keyword>
<dbReference type="PATRIC" id="fig|768706.3.peg.5379"/>
<dbReference type="GO" id="GO:0098796">
    <property type="term" value="C:membrane protein complex"/>
    <property type="evidence" value="ECO:0007669"/>
    <property type="project" value="UniProtKB-ARBA"/>
</dbReference>
<dbReference type="FunFam" id="3.40.50.300:FF:000032">
    <property type="entry name" value="Export ABC transporter ATP-binding protein"/>
    <property type="match status" value="1"/>
</dbReference>
<dbReference type="InterPro" id="IPR017911">
    <property type="entry name" value="MacB-like_ATP-bd"/>
</dbReference>
<dbReference type="RefSeq" id="WP_014187468.1">
    <property type="nucleotide sequence ID" value="NC_016584.1"/>
</dbReference>
<evidence type="ECO:0000256" key="3">
    <source>
        <dbReference type="ARBA" id="ARBA00022741"/>
    </source>
</evidence>
<sequence>MIELKGIKKIYANGDIKVAALGGVDLYVGEGEFVSIMGPSGSGKSTMMNILGCLDTPTEGEYYLDGTDVAKASGDELSVIRNRKIGFVFQGFNLLPRTMAVENVELPMLYAGVGGKERRARAVAALEAVGLGQRIHHKPKELSGGQQQRVAIARALVTKPSIILADEPTGNLDSRSSEEVMAIFQQLHAQGNTIVIVTHEPDIAEFTERVVRFRDGHIEGDEIVKNPRKARVQAVEEEGGAE</sequence>
<dbReference type="Pfam" id="PF00005">
    <property type="entry name" value="ABC_tran"/>
    <property type="match status" value="1"/>
</dbReference>
<evidence type="ECO:0000256" key="1">
    <source>
        <dbReference type="ARBA" id="ARBA00005417"/>
    </source>
</evidence>
<dbReference type="SMART" id="SM00382">
    <property type="entry name" value="AAA"/>
    <property type="match status" value="1"/>
</dbReference>
<evidence type="ECO:0000256" key="4">
    <source>
        <dbReference type="ARBA" id="ARBA00022840"/>
    </source>
</evidence>
<dbReference type="CDD" id="cd03255">
    <property type="entry name" value="ABC_MJ0796_LolCDE_FtsE"/>
    <property type="match status" value="1"/>
</dbReference>
<dbReference type="PROSITE" id="PS00211">
    <property type="entry name" value="ABC_TRANSPORTER_1"/>
    <property type="match status" value="1"/>
</dbReference>
<name>G7W9U8_DESOD</name>
<dbReference type="Proteomes" id="UP000006346">
    <property type="component" value="Chromosome"/>
</dbReference>
<dbReference type="eggNOG" id="COG1136">
    <property type="taxonomic scope" value="Bacteria"/>
</dbReference>
<evidence type="ECO:0000313" key="7">
    <source>
        <dbReference type="Proteomes" id="UP000006346"/>
    </source>
</evidence>
<evidence type="ECO:0000256" key="2">
    <source>
        <dbReference type="ARBA" id="ARBA00022448"/>
    </source>
</evidence>
<organism evidence="6 7">
    <name type="scientific">Desulfosporosinus orientis (strain ATCC 19365 / DSM 765 / NCIMB 8382 / VKM B-1628 / Singapore I)</name>
    <name type="common">Desulfotomaculum orientis</name>
    <dbReference type="NCBI Taxonomy" id="768706"/>
    <lineage>
        <taxon>Bacteria</taxon>
        <taxon>Bacillati</taxon>
        <taxon>Bacillota</taxon>
        <taxon>Clostridia</taxon>
        <taxon>Eubacteriales</taxon>
        <taxon>Desulfitobacteriaceae</taxon>
        <taxon>Desulfosporosinus</taxon>
    </lineage>
</organism>
<keyword evidence="4" id="KW-0067">ATP-binding</keyword>
<dbReference type="STRING" id="768706.Desor_5284"/>